<dbReference type="Pfam" id="PF01878">
    <property type="entry name" value="EVE"/>
    <property type="match status" value="1"/>
</dbReference>
<comment type="subcellular location">
    <subcellularLocation>
        <location evidence="1">Nucleus</location>
    </subcellularLocation>
</comment>
<accession>A0A1Y1US97</accession>
<evidence type="ECO:0000313" key="6">
    <source>
        <dbReference type="Proteomes" id="UP000193218"/>
    </source>
</evidence>
<keyword evidence="2" id="KW-0539">Nucleus</keyword>
<gene>
    <name evidence="5" type="ORF">BD324DRAFT_612215</name>
</gene>
<feature type="region of interest" description="Disordered" evidence="3">
    <location>
        <begin position="189"/>
        <end position="252"/>
    </location>
</feature>
<organism evidence="5 6">
    <name type="scientific">Kockovaella imperatae</name>
    <dbReference type="NCBI Taxonomy" id="4999"/>
    <lineage>
        <taxon>Eukaryota</taxon>
        <taxon>Fungi</taxon>
        <taxon>Dikarya</taxon>
        <taxon>Basidiomycota</taxon>
        <taxon>Agaricomycotina</taxon>
        <taxon>Tremellomycetes</taxon>
        <taxon>Tremellales</taxon>
        <taxon>Cuniculitremaceae</taxon>
        <taxon>Kockovaella</taxon>
    </lineage>
</organism>
<dbReference type="OrthoDB" id="41445at2759"/>
<dbReference type="InParanoid" id="A0A1Y1US97"/>
<keyword evidence="6" id="KW-1185">Reference proteome</keyword>
<dbReference type="InterPro" id="IPR047197">
    <property type="entry name" value="THYN1-like_EVE"/>
</dbReference>
<dbReference type="GeneID" id="33556177"/>
<comment type="caution">
    <text evidence="5">The sequence shown here is derived from an EMBL/GenBank/DDBJ whole genome shotgun (WGS) entry which is preliminary data.</text>
</comment>
<dbReference type="InterPro" id="IPR015947">
    <property type="entry name" value="PUA-like_sf"/>
</dbReference>
<dbReference type="FunCoup" id="A0A1Y1US97">
    <property type="interactions" value="245"/>
</dbReference>
<evidence type="ECO:0000313" key="5">
    <source>
        <dbReference type="EMBL" id="ORX40822.1"/>
    </source>
</evidence>
<dbReference type="AlphaFoldDB" id="A0A1Y1US97"/>
<feature type="compositionally biased region" description="Basic and acidic residues" evidence="3">
    <location>
        <begin position="230"/>
        <end position="245"/>
    </location>
</feature>
<dbReference type="GO" id="GO:0005634">
    <property type="term" value="C:nucleus"/>
    <property type="evidence" value="ECO:0007669"/>
    <property type="project" value="UniProtKB-SubCell"/>
</dbReference>
<proteinExistence type="predicted"/>
<feature type="domain" description="EVE" evidence="4">
    <location>
        <begin position="3"/>
        <end position="173"/>
    </location>
</feature>
<dbReference type="PANTHER" id="PTHR14087:SF7">
    <property type="entry name" value="THYMOCYTE NUCLEAR PROTEIN 1"/>
    <property type="match status" value="1"/>
</dbReference>
<dbReference type="EMBL" id="NBSH01000001">
    <property type="protein sequence ID" value="ORX40822.1"/>
    <property type="molecule type" value="Genomic_DNA"/>
</dbReference>
<dbReference type="SUPFAM" id="SSF88697">
    <property type="entry name" value="PUA domain-like"/>
    <property type="match status" value="1"/>
</dbReference>
<sequence length="252" mass="28111">MPWLMKAEPDSRVVKGKDVKFSVDDFEKIGTSPWDGVRNHEAKSIMKERMKKGDKVLFYHSNCKEPGVFALATIAREGYPDYTAWDASHPYFDAKTDKDKPIWFMVDVKFEKRLDHPPTLALVKQLASLPSLPEEAGYIGQDGLKAIKGMALVNRGRLSVQPVTDEAYEAVVKLGTKGGWESLLPAKGLKKTSTKQEPDVGNEAPADEAHTAMSKKAKVSDKASSQARRKAIDEGPKEEQPETSRRSKRIKR</sequence>
<evidence type="ECO:0000256" key="2">
    <source>
        <dbReference type="ARBA" id="ARBA00023242"/>
    </source>
</evidence>
<evidence type="ECO:0000256" key="3">
    <source>
        <dbReference type="SAM" id="MobiDB-lite"/>
    </source>
</evidence>
<reference evidence="5 6" key="1">
    <citation type="submission" date="2017-03" db="EMBL/GenBank/DDBJ databases">
        <title>Widespread Adenine N6-methylation of Active Genes in Fungi.</title>
        <authorList>
            <consortium name="DOE Joint Genome Institute"/>
            <person name="Mondo S.J."/>
            <person name="Dannebaum R.O."/>
            <person name="Kuo R.C."/>
            <person name="Louie K.B."/>
            <person name="Bewick A.J."/>
            <person name="Labutti K."/>
            <person name="Haridas S."/>
            <person name="Kuo A."/>
            <person name="Salamov A."/>
            <person name="Ahrendt S.R."/>
            <person name="Lau R."/>
            <person name="Bowen B.P."/>
            <person name="Lipzen A."/>
            <person name="Sullivan W."/>
            <person name="Andreopoulos W.B."/>
            <person name="Clum A."/>
            <person name="Lindquist E."/>
            <person name="Daum C."/>
            <person name="Northen T.R."/>
            <person name="Ramamoorthy G."/>
            <person name="Schmitz R.J."/>
            <person name="Gryganskyi A."/>
            <person name="Culley D."/>
            <person name="Magnuson J."/>
            <person name="James T.Y."/>
            <person name="O'Malley M.A."/>
            <person name="Stajich J.E."/>
            <person name="Spatafora J.W."/>
            <person name="Visel A."/>
            <person name="Grigoriev I.V."/>
        </authorList>
    </citation>
    <scope>NUCLEOTIDE SEQUENCE [LARGE SCALE GENOMIC DNA]</scope>
    <source>
        <strain evidence="5 6">NRRL Y-17943</strain>
    </source>
</reference>
<dbReference type="STRING" id="4999.A0A1Y1US97"/>
<evidence type="ECO:0000259" key="4">
    <source>
        <dbReference type="Pfam" id="PF01878"/>
    </source>
</evidence>
<dbReference type="Gene3D" id="3.10.590.10">
    <property type="entry name" value="ph1033 like domains"/>
    <property type="match status" value="1"/>
</dbReference>
<protein>
    <submittedName>
        <fullName evidence="5">EVE domain-domain-containing protein</fullName>
    </submittedName>
</protein>
<name>A0A1Y1US97_9TREE</name>
<dbReference type="RefSeq" id="XP_021874501.1">
    <property type="nucleotide sequence ID" value="XM_022014369.1"/>
</dbReference>
<dbReference type="InterPro" id="IPR002740">
    <property type="entry name" value="EVE_domain"/>
</dbReference>
<dbReference type="FunFam" id="3.10.590.10:FF:000006">
    <property type="entry name" value="Chromosome 7, whole genome shotgun sequence"/>
    <property type="match status" value="1"/>
</dbReference>
<dbReference type="Proteomes" id="UP000193218">
    <property type="component" value="Unassembled WGS sequence"/>
</dbReference>
<dbReference type="PANTHER" id="PTHR14087">
    <property type="entry name" value="THYMOCYTE NUCLEAR PROTEIN 1"/>
    <property type="match status" value="1"/>
</dbReference>
<dbReference type="CDD" id="cd21133">
    <property type="entry name" value="EVE"/>
    <property type="match status" value="1"/>
</dbReference>
<evidence type="ECO:0000256" key="1">
    <source>
        <dbReference type="ARBA" id="ARBA00004123"/>
    </source>
</evidence>
<dbReference type="InterPro" id="IPR052181">
    <property type="entry name" value="5hmC_binding"/>
</dbReference>